<feature type="region of interest" description="Disordered" evidence="1">
    <location>
        <begin position="70"/>
        <end position="90"/>
    </location>
</feature>
<keyword evidence="3" id="KW-1185">Reference proteome</keyword>
<accession>A0A545VCB0</accession>
<comment type="caution">
    <text evidence="2">The sequence shown here is derived from an EMBL/GenBank/DDBJ whole genome shotgun (WGS) entry which is preliminary data.</text>
</comment>
<reference evidence="2 3" key="1">
    <citation type="journal article" date="2019" name="Appl. Microbiol. Biotechnol.">
        <title>Genome sequence of Isaria javanica and comparative genome analysis insights into family S53 peptidase evolution in fungal entomopathogens.</title>
        <authorList>
            <person name="Lin R."/>
            <person name="Zhang X."/>
            <person name="Xin B."/>
            <person name="Zou M."/>
            <person name="Gao Y."/>
            <person name="Qin F."/>
            <person name="Hu Q."/>
            <person name="Xie B."/>
            <person name="Cheng X."/>
        </authorList>
    </citation>
    <scope>NUCLEOTIDE SEQUENCE [LARGE SCALE GENOMIC DNA]</scope>
    <source>
        <strain evidence="2 3">IJ1G</strain>
    </source>
</reference>
<proteinExistence type="predicted"/>
<dbReference type="EMBL" id="SPUK01000002">
    <property type="protein sequence ID" value="TQV99249.1"/>
    <property type="molecule type" value="Genomic_DNA"/>
</dbReference>
<sequence length="90" mass="9667">MADQDCIIPASWLALSFALPPHAPSTPTRLKLDVPLLPLIIALEWSLRDSSSICERATLLLLVLVMLASSSSSPDSRQAKIAKPTGQCDI</sequence>
<dbReference type="AlphaFoldDB" id="A0A545VCB0"/>
<organism evidence="2 3">
    <name type="scientific">Cordyceps javanica</name>
    <dbReference type="NCBI Taxonomy" id="43265"/>
    <lineage>
        <taxon>Eukaryota</taxon>
        <taxon>Fungi</taxon>
        <taxon>Dikarya</taxon>
        <taxon>Ascomycota</taxon>
        <taxon>Pezizomycotina</taxon>
        <taxon>Sordariomycetes</taxon>
        <taxon>Hypocreomycetidae</taxon>
        <taxon>Hypocreales</taxon>
        <taxon>Cordycipitaceae</taxon>
        <taxon>Cordyceps</taxon>
    </lineage>
</organism>
<name>A0A545VCB0_9HYPO</name>
<dbReference type="Proteomes" id="UP000315783">
    <property type="component" value="Unassembled WGS sequence"/>
</dbReference>
<evidence type="ECO:0000256" key="1">
    <source>
        <dbReference type="SAM" id="MobiDB-lite"/>
    </source>
</evidence>
<gene>
    <name evidence="2" type="ORF">IF1G_01464</name>
</gene>
<evidence type="ECO:0000313" key="3">
    <source>
        <dbReference type="Proteomes" id="UP000315783"/>
    </source>
</evidence>
<evidence type="ECO:0000313" key="2">
    <source>
        <dbReference type="EMBL" id="TQV99249.1"/>
    </source>
</evidence>
<protein>
    <submittedName>
        <fullName evidence="2">Uncharacterized protein</fullName>
    </submittedName>
</protein>